<evidence type="ECO:0000256" key="1">
    <source>
        <dbReference type="SAM" id="MobiDB-lite"/>
    </source>
</evidence>
<protein>
    <submittedName>
        <fullName evidence="2">Uncharacterized protein</fullName>
    </submittedName>
</protein>
<dbReference type="AlphaFoldDB" id="S6ADN0"/>
<reference evidence="2 3" key="1">
    <citation type="journal article" date="2013" name="Genome Announc.">
        <title>Complete Genome Sequence of the Carbazole Degrader Pseudomonas resinovorans Strain CA10 (NBRC 106553).</title>
        <authorList>
            <person name="Shintani M."/>
            <person name="Hosoyama A."/>
            <person name="Ohji S."/>
            <person name="Tsuchikane K."/>
            <person name="Takarada H."/>
            <person name="Yamazoe A."/>
            <person name="Fujita N."/>
            <person name="Nojiri H."/>
        </authorList>
    </citation>
    <scope>NUCLEOTIDE SEQUENCE [LARGE SCALE GENOMIC DNA]</scope>
    <source>
        <strain evidence="2 3">NBRC 106553</strain>
    </source>
</reference>
<gene>
    <name evidence="2" type="ORF">PCA10_17050</name>
</gene>
<dbReference type="KEGG" id="pre:PCA10_17050"/>
<dbReference type="HOGENOM" id="CLU_2603340_0_0_6"/>
<proteinExistence type="predicted"/>
<feature type="compositionally biased region" description="Basic and acidic residues" evidence="1">
    <location>
        <begin position="11"/>
        <end position="23"/>
    </location>
</feature>
<organism evidence="2 3">
    <name type="scientific">Metapseudomonas resinovorans NBRC 106553</name>
    <dbReference type="NCBI Taxonomy" id="1245471"/>
    <lineage>
        <taxon>Bacteria</taxon>
        <taxon>Pseudomonadati</taxon>
        <taxon>Pseudomonadota</taxon>
        <taxon>Gammaproteobacteria</taxon>
        <taxon>Pseudomonadales</taxon>
        <taxon>Pseudomonadaceae</taxon>
        <taxon>Metapseudomonas</taxon>
    </lineage>
</organism>
<dbReference type="Proteomes" id="UP000015503">
    <property type="component" value="Chromosome"/>
</dbReference>
<dbReference type="EMBL" id="AP013068">
    <property type="protein sequence ID" value="BAN47437.1"/>
    <property type="molecule type" value="Genomic_DNA"/>
</dbReference>
<keyword evidence="3" id="KW-1185">Reference proteome</keyword>
<accession>S6ADN0</accession>
<evidence type="ECO:0000313" key="2">
    <source>
        <dbReference type="EMBL" id="BAN47437.1"/>
    </source>
</evidence>
<sequence>MVPLGQLPKGLAREGETDLRPHSNELGTKLVGWVELAIPISDVRMGIAPLNPSYVASGREESVGWVEVRNPTSGALPRH</sequence>
<name>S6ADN0_METRE</name>
<evidence type="ECO:0000313" key="3">
    <source>
        <dbReference type="Proteomes" id="UP000015503"/>
    </source>
</evidence>
<feature type="region of interest" description="Disordered" evidence="1">
    <location>
        <begin position="1"/>
        <end position="23"/>
    </location>
</feature>